<comment type="similarity">
    <text evidence="1">Belongs to the LysR transcriptional regulatory family.</text>
</comment>
<dbReference type="CDD" id="cd08422">
    <property type="entry name" value="PBP2_CrgA_like"/>
    <property type="match status" value="1"/>
</dbReference>
<organism evidence="7 9">
    <name type="scientific">Sphingomonas paucimobilis</name>
    <name type="common">Pseudomonas paucimobilis</name>
    <dbReference type="NCBI Taxonomy" id="13689"/>
    <lineage>
        <taxon>Bacteria</taxon>
        <taxon>Pseudomonadati</taxon>
        <taxon>Pseudomonadota</taxon>
        <taxon>Alphaproteobacteria</taxon>
        <taxon>Sphingomonadales</taxon>
        <taxon>Sphingomonadaceae</taxon>
        <taxon>Sphingomonas</taxon>
    </lineage>
</organism>
<dbReference type="InterPro" id="IPR005119">
    <property type="entry name" value="LysR_subst-bd"/>
</dbReference>
<dbReference type="PRINTS" id="PR00039">
    <property type="entry name" value="HTHLYSR"/>
</dbReference>
<reference evidence="7 9" key="1">
    <citation type="submission" date="2020-05" db="EMBL/GenBank/DDBJ databases">
        <title>Draft Genome Sequences of Sphingomonas sp. Isolated from the International Space Station.</title>
        <authorList>
            <person name="Bijlani S."/>
            <person name="Singh N.K."/>
            <person name="Mason C.E."/>
            <person name="Wang C.C."/>
            <person name="Venkateswaran K."/>
        </authorList>
    </citation>
    <scope>NUCLEOTIDE SEQUENCE [LARGE SCALE GENOMIC DNA]</scope>
    <source>
        <strain evidence="7 9">FKI-L5-BR-P1</strain>
    </source>
</reference>
<sequence>MAMMSFAAVVSTGSFSAAANLLGYSKAAVSRQISRLEEAAGMKLLDRTTRTVTVTPAGREMYQHCARIADEVNEANRVMTGMLSRPRGDLKVNAPVVASLFNITQAIPAFLHEYPDIRLFMNLSDSKADLLKGNFDVAFWVGEPYDVTLDTVKLCDYEMVLAASVDYLDRRGRPATAAELKEHLCILETHLSRIGEWRLSADEIISVNRGALTSNSVRLTREAMLAGMGIGYLPRFLLESDIAAGRIEVLLPDVVSQRLPLYLLFSRGNYALSKVRAFVDYLTAAISDAPSSASGRGIRLASAV</sequence>
<evidence type="ECO:0000313" key="8">
    <source>
        <dbReference type="EMBL" id="QPT10520.1"/>
    </source>
</evidence>
<dbReference type="PROSITE" id="PS50931">
    <property type="entry name" value="HTH_LYSR"/>
    <property type="match status" value="1"/>
</dbReference>
<evidence type="ECO:0000256" key="1">
    <source>
        <dbReference type="ARBA" id="ARBA00009437"/>
    </source>
</evidence>
<feature type="signal peptide" evidence="5">
    <location>
        <begin position="1"/>
        <end position="19"/>
    </location>
</feature>
<evidence type="ECO:0000313" key="10">
    <source>
        <dbReference type="Proteomes" id="UP000594836"/>
    </source>
</evidence>
<dbReference type="SUPFAM" id="SSF53850">
    <property type="entry name" value="Periplasmic binding protein-like II"/>
    <property type="match status" value="1"/>
</dbReference>
<dbReference type="Proteomes" id="UP000594836">
    <property type="component" value="Chromosome"/>
</dbReference>
<dbReference type="SUPFAM" id="SSF46785">
    <property type="entry name" value="Winged helix' DNA-binding domain"/>
    <property type="match status" value="1"/>
</dbReference>
<dbReference type="FunFam" id="1.10.10.10:FF:000001">
    <property type="entry name" value="LysR family transcriptional regulator"/>
    <property type="match status" value="1"/>
</dbReference>
<dbReference type="Gene3D" id="3.40.190.290">
    <property type="match status" value="1"/>
</dbReference>
<dbReference type="InterPro" id="IPR000847">
    <property type="entry name" value="LysR_HTH_N"/>
</dbReference>
<dbReference type="PANTHER" id="PTHR30537:SF5">
    <property type="entry name" value="HTH-TYPE TRANSCRIPTIONAL ACTIVATOR TTDR-RELATED"/>
    <property type="match status" value="1"/>
</dbReference>
<keyword evidence="3" id="KW-0238">DNA-binding</keyword>
<dbReference type="PANTHER" id="PTHR30537">
    <property type="entry name" value="HTH-TYPE TRANSCRIPTIONAL REGULATOR"/>
    <property type="match status" value="1"/>
</dbReference>
<protein>
    <submittedName>
        <fullName evidence="7">LysR family transcriptional regulator</fullName>
    </submittedName>
</protein>
<dbReference type="AlphaFoldDB" id="A0A411LP98"/>
<dbReference type="EMBL" id="CP065713">
    <property type="protein sequence ID" value="QPT10520.1"/>
    <property type="molecule type" value="Genomic_DNA"/>
</dbReference>
<keyword evidence="4" id="KW-0804">Transcription</keyword>
<dbReference type="Pfam" id="PF00126">
    <property type="entry name" value="HTH_1"/>
    <property type="match status" value="1"/>
</dbReference>
<dbReference type="InterPro" id="IPR036388">
    <property type="entry name" value="WH-like_DNA-bd_sf"/>
</dbReference>
<evidence type="ECO:0000256" key="5">
    <source>
        <dbReference type="SAM" id="SignalP"/>
    </source>
</evidence>
<feature type="chain" id="PRO_5033414631" evidence="5">
    <location>
        <begin position="20"/>
        <end position="304"/>
    </location>
</feature>
<evidence type="ECO:0000259" key="6">
    <source>
        <dbReference type="PROSITE" id="PS50931"/>
    </source>
</evidence>
<evidence type="ECO:0000256" key="2">
    <source>
        <dbReference type="ARBA" id="ARBA00023015"/>
    </source>
</evidence>
<dbReference type="GO" id="GO:0043565">
    <property type="term" value="F:sequence-specific DNA binding"/>
    <property type="evidence" value="ECO:0007669"/>
    <property type="project" value="TreeGrafter"/>
</dbReference>
<reference evidence="8 10" key="2">
    <citation type="submission" date="2020-12" db="EMBL/GenBank/DDBJ databases">
        <title>FDA dAtabase for Regulatory Grade micrObial Sequences (FDA-ARGOS): Supporting development and validation of Infectious Disease Dx tests.</title>
        <authorList>
            <person name="Sproer C."/>
            <person name="Gronow S."/>
            <person name="Severitt S."/>
            <person name="Schroder I."/>
            <person name="Tallon L."/>
            <person name="Sadzewicz L."/>
            <person name="Zhao X."/>
            <person name="Boylan J."/>
            <person name="Ott S."/>
            <person name="Bowen H."/>
            <person name="Vavikolanu K."/>
            <person name="Mehta A."/>
            <person name="Aluvathingal J."/>
            <person name="Nadendla S."/>
            <person name="Lowell S."/>
            <person name="Myers T."/>
            <person name="Yan Y."/>
            <person name="Sichtig H."/>
        </authorList>
    </citation>
    <scope>NUCLEOTIDE SEQUENCE [LARGE SCALE GENOMIC DNA]</scope>
    <source>
        <strain evidence="8 10">FDAARGOS_881</strain>
    </source>
</reference>
<dbReference type="GO" id="GO:0003700">
    <property type="term" value="F:DNA-binding transcription factor activity"/>
    <property type="evidence" value="ECO:0007669"/>
    <property type="project" value="InterPro"/>
</dbReference>
<feature type="domain" description="HTH lysR-type" evidence="6">
    <location>
        <begin position="1"/>
        <end position="55"/>
    </location>
</feature>
<dbReference type="EMBL" id="JABEOU010000008">
    <property type="protein sequence ID" value="NNG56181.1"/>
    <property type="molecule type" value="Genomic_DNA"/>
</dbReference>
<evidence type="ECO:0000256" key="4">
    <source>
        <dbReference type="ARBA" id="ARBA00023163"/>
    </source>
</evidence>
<dbReference type="InterPro" id="IPR058163">
    <property type="entry name" value="LysR-type_TF_proteobact-type"/>
</dbReference>
<dbReference type="OrthoDB" id="9786526at2"/>
<dbReference type="Pfam" id="PF03466">
    <property type="entry name" value="LysR_substrate"/>
    <property type="match status" value="1"/>
</dbReference>
<keyword evidence="5" id="KW-0732">Signal</keyword>
<dbReference type="Gene3D" id="1.10.10.10">
    <property type="entry name" value="Winged helix-like DNA-binding domain superfamily/Winged helix DNA-binding domain"/>
    <property type="match status" value="1"/>
</dbReference>
<dbReference type="GO" id="GO:0006351">
    <property type="term" value="P:DNA-templated transcription"/>
    <property type="evidence" value="ECO:0007669"/>
    <property type="project" value="TreeGrafter"/>
</dbReference>
<proteinExistence type="inferred from homology"/>
<accession>A0A411LP98</accession>
<evidence type="ECO:0000313" key="7">
    <source>
        <dbReference type="EMBL" id="NNG56181.1"/>
    </source>
</evidence>
<evidence type="ECO:0000256" key="3">
    <source>
        <dbReference type="ARBA" id="ARBA00023125"/>
    </source>
</evidence>
<evidence type="ECO:0000313" key="9">
    <source>
        <dbReference type="Proteomes" id="UP000550136"/>
    </source>
</evidence>
<keyword evidence="2" id="KW-0805">Transcription regulation</keyword>
<dbReference type="InterPro" id="IPR036390">
    <property type="entry name" value="WH_DNA-bd_sf"/>
</dbReference>
<name>A0A411LP98_SPHPI</name>
<dbReference type="Proteomes" id="UP000550136">
    <property type="component" value="Unassembled WGS sequence"/>
</dbReference>
<gene>
    <name evidence="7" type="ORF">HKX06_02100</name>
    <name evidence="8" type="ORF">I6G38_04615</name>
</gene>